<organism evidence="2 3">
    <name type="scientific">Gryllotalpicola koreensis</name>
    <dbReference type="NCBI Taxonomy" id="993086"/>
    <lineage>
        <taxon>Bacteria</taxon>
        <taxon>Bacillati</taxon>
        <taxon>Actinomycetota</taxon>
        <taxon>Actinomycetes</taxon>
        <taxon>Micrococcales</taxon>
        <taxon>Microbacteriaceae</taxon>
        <taxon>Gryllotalpicola</taxon>
    </lineage>
</organism>
<dbReference type="InterPro" id="IPR010982">
    <property type="entry name" value="Lambda_DNA-bd_dom_sf"/>
</dbReference>
<gene>
    <name evidence="2" type="ORF">GCM10022287_19600</name>
</gene>
<protein>
    <recommendedName>
        <fullName evidence="1">HTH cro/C1-type domain-containing protein</fullName>
    </recommendedName>
</protein>
<dbReference type="EMBL" id="BAABBW010000003">
    <property type="protein sequence ID" value="GAA4174942.1"/>
    <property type="molecule type" value="Genomic_DNA"/>
</dbReference>
<reference evidence="3" key="1">
    <citation type="journal article" date="2019" name="Int. J. Syst. Evol. Microbiol.">
        <title>The Global Catalogue of Microorganisms (GCM) 10K type strain sequencing project: providing services to taxonomists for standard genome sequencing and annotation.</title>
        <authorList>
            <consortium name="The Broad Institute Genomics Platform"/>
            <consortium name="The Broad Institute Genome Sequencing Center for Infectious Disease"/>
            <person name="Wu L."/>
            <person name="Ma J."/>
        </authorList>
    </citation>
    <scope>NUCLEOTIDE SEQUENCE [LARGE SCALE GENOMIC DNA]</scope>
    <source>
        <strain evidence="3">JCM 17591</strain>
    </source>
</reference>
<evidence type="ECO:0000313" key="3">
    <source>
        <dbReference type="Proteomes" id="UP001501079"/>
    </source>
</evidence>
<proteinExistence type="predicted"/>
<evidence type="ECO:0000313" key="2">
    <source>
        <dbReference type="EMBL" id="GAA4174942.1"/>
    </source>
</evidence>
<accession>A0ABP8A0H0</accession>
<dbReference type="CDD" id="cd00093">
    <property type="entry name" value="HTH_XRE"/>
    <property type="match status" value="1"/>
</dbReference>
<dbReference type="InterPro" id="IPR013430">
    <property type="entry name" value="Toxin_antidote_HigA"/>
</dbReference>
<dbReference type="InterPro" id="IPR001387">
    <property type="entry name" value="Cro/C1-type_HTH"/>
</dbReference>
<sequence>MSETKAMFNPPHPSESILESYLEPLGMSGRELATRLGVAPSTMIRVLNGTSRLSPGVAARLAKAFGSIPKWGLDCTRDRF</sequence>
<dbReference type="NCBIfam" id="TIGR02607">
    <property type="entry name" value="antidote_HigA"/>
    <property type="match status" value="1"/>
</dbReference>
<comment type="caution">
    <text evidence="2">The sequence shown here is derived from an EMBL/GenBank/DDBJ whole genome shotgun (WGS) entry which is preliminary data.</text>
</comment>
<dbReference type="Gene3D" id="1.10.260.40">
    <property type="entry name" value="lambda repressor-like DNA-binding domains"/>
    <property type="match status" value="1"/>
</dbReference>
<keyword evidence="3" id="KW-1185">Reference proteome</keyword>
<dbReference type="Proteomes" id="UP001501079">
    <property type="component" value="Unassembled WGS sequence"/>
</dbReference>
<evidence type="ECO:0000259" key="1">
    <source>
        <dbReference type="PROSITE" id="PS50943"/>
    </source>
</evidence>
<name>A0ABP8A0H0_9MICO</name>
<dbReference type="SMART" id="SM00530">
    <property type="entry name" value="HTH_XRE"/>
    <property type="match status" value="1"/>
</dbReference>
<dbReference type="Pfam" id="PF01381">
    <property type="entry name" value="HTH_3"/>
    <property type="match status" value="1"/>
</dbReference>
<feature type="domain" description="HTH cro/C1-type" evidence="1">
    <location>
        <begin position="18"/>
        <end position="71"/>
    </location>
</feature>
<dbReference type="PROSITE" id="PS50943">
    <property type="entry name" value="HTH_CROC1"/>
    <property type="match status" value="1"/>
</dbReference>
<dbReference type="SUPFAM" id="SSF47413">
    <property type="entry name" value="lambda repressor-like DNA-binding domains"/>
    <property type="match status" value="1"/>
</dbReference>